<feature type="region of interest" description="Disordered" evidence="3">
    <location>
        <begin position="143"/>
        <end position="176"/>
    </location>
</feature>
<keyword evidence="5" id="KW-1185">Reference proteome</keyword>
<accession>A0AA40K7E4</accession>
<feature type="repeat" description="PPR" evidence="2">
    <location>
        <begin position="630"/>
        <end position="664"/>
    </location>
</feature>
<feature type="compositionally biased region" description="Low complexity" evidence="3">
    <location>
        <begin position="21"/>
        <end position="45"/>
    </location>
</feature>
<dbReference type="PANTHER" id="PTHR47939">
    <property type="entry name" value="MEMBRANE-ASSOCIATED SALT-INDUCIBLE PROTEIN-LIKE"/>
    <property type="match status" value="1"/>
</dbReference>
<sequence length="1002" mass="111804">MRDLGRSVCLRCEVQLLAAARGRGPRPSTPRSYSTSSSSRPVRTPANGAGTRHEDPELPSDPLEAATRRRAAAVAMFRSILGDIAQPEGLAQRPPPPVKIPVQEPHKEVRSAPTAPLVPPTKPTKPIAPVVESSPPWMPEVPPPASVSNTVQATKSTEPAPIAEREETISESKETIAEPENIETPKVAAIPEAQEVAAMPEAPKVAEIPEAPEVAAMPEAPEVAEIPEAVEESENSEPILETLDTREAVRGSDLDSTGSSIELFGGVAKLKRMMTVDGAYGAAVAFFEETIYPLIKANLNMTRVMKTEIARDFLAYVARVKIENPDDAELPSVTRITELTFELSSLYYVAWGTLVLSLVQHICRQETTPDAFSSLQDYEASMAKRDGLLRDLLGAWNIFVQHNPGFMQEVPRRNAPPTDATKKLHERVPGLKNSTAASRVPYAQLFISLSHAKLQQDSCRYSISWAAYATYRLLTDRMNANRSMREEASTFVRMMKNVLTRAKPPNDRDLAYNFAEYPDLLMYIQDLGAEDGNTTWFVRVNTPEEERRKFRIDIHRRIGPALKRSNLEELKAAWADFWGPKEKPDAERIKAMAEDPTLFDYFIQAFMQMRQTNLTNHVWESMRRVKIQPTVKTWSALMEGCSRARKKEALKKVWDNLVISGLKLDAHIWTSRVGGLFKAGDPEGGIRALVDMEKTWAARDQNPLIAVQPCIEPVNAAIAGLFRLNRPKDIMTVLSWAAKQGINPDIYTFNILLRPLVLHGDIPGVRRLLTQMQDAGVEADATTFTVLFEGTMQNYADRPQPEQLAHVKRFITEMEASGIGANMMTYAKIIKLLVDQGEAGKDTLKAVYGHMLQSGMEMTPHIYTLLVEHYFSQDPPNSKAVTELIKNRRLHSSGNVDRVFWERVISGYCQTGEIKRAQEVFAKEFERKKEVGMTFGMLYDYLEGLCRAGEREQARKLVGRAMEMREDLAGGAEAGGGAEGAAGTRFFRHRFWRLAEREGVLN</sequence>
<feature type="compositionally biased region" description="Basic and acidic residues" evidence="3">
    <location>
        <begin position="163"/>
        <end position="176"/>
    </location>
</feature>
<evidence type="ECO:0000256" key="2">
    <source>
        <dbReference type="PROSITE-ProRule" id="PRU00708"/>
    </source>
</evidence>
<dbReference type="PANTHER" id="PTHR47939:SF13">
    <property type="entry name" value="OS03G0201400 PROTEIN"/>
    <property type="match status" value="1"/>
</dbReference>
<evidence type="ECO:0000256" key="1">
    <source>
        <dbReference type="ARBA" id="ARBA00022737"/>
    </source>
</evidence>
<dbReference type="InterPro" id="IPR002885">
    <property type="entry name" value="PPR_rpt"/>
</dbReference>
<protein>
    <recommendedName>
        <fullName evidence="6">Pentatricopeptide repeat-containing protein</fullName>
    </recommendedName>
</protein>
<comment type="caution">
    <text evidence="4">The sequence shown here is derived from an EMBL/GenBank/DDBJ whole genome shotgun (WGS) entry which is preliminary data.</text>
</comment>
<dbReference type="InterPro" id="IPR050667">
    <property type="entry name" value="PPR-containing_protein"/>
</dbReference>
<keyword evidence="1" id="KW-0677">Repeat</keyword>
<dbReference type="Gene3D" id="1.25.40.10">
    <property type="entry name" value="Tetratricopeptide repeat domain"/>
    <property type="match status" value="3"/>
</dbReference>
<evidence type="ECO:0000313" key="4">
    <source>
        <dbReference type="EMBL" id="KAK0748738.1"/>
    </source>
</evidence>
<dbReference type="EMBL" id="JAUKTV010000001">
    <property type="protein sequence ID" value="KAK0748738.1"/>
    <property type="molecule type" value="Genomic_DNA"/>
</dbReference>
<proteinExistence type="predicted"/>
<evidence type="ECO:0000256" key="3">
    <source>
        <dbReference type="SAM" id="MobiDB-lite"/>
    </source>
</evidence>
<dbReference type="InterPro" id="IPR011990">
    <property type="entry name" value="TPR-like_helical_dom_sf"/>
</dbReference>
<name>A0AA40K7E4_9PEZI</name>
<dbReference type="AlphaFoldDB" id="A0AA40K7E4"/>
<feature type="compositionally biased region" description="Polar residues" evidence="3">
    <location>
        <begin position="148"/>
        <end position="157"/>
    </location>
</feature>
<gene>
    <name evidence="4" type="ORF">B0T21DRAFT_324649</name>
</gene>
<dbReference type="Pfam" id="PF01535">
    <property type="entry name" value="PPR"/>
    <property type="match status" value="1"/>
</dbReference>
<reference evidence="4" key="1">
    <citation type="submission" date="2023-06" db="EMBL/GenBank/DDBJ databases">
        <title>Genome-scale phylogeny and comparative genomics of the fungal order Sordariales.</title>
        <authorList>
            <consortium name="Lawrence Berkeley National Laboratory"/>
            <person name="Hensen N."/>
            <person name="Bonometti L."/>
            <person name="Westerberg I."/>
            <person name="Brannstrom I.O."/>
            <person name="Guillou S."/>
            <person name="Cros-Aarteil S."/>
            <person name="Calhoun S."/>
            <person name="Haridas S."/>
            <person name="Kuo A."/>
            <person name="Mondo S."/>
            <person name="Pangilinan J."/>
            <person name="Riley R."/>
            <person name="Labutti K."/>
            <person name="Andreopoulos B."/>
            <person name="Lipzen A."/>
            <person name="Chen C."/>
            <person name="Yanf M."/>
            <person name="Daum C."/>
            <person name="Ng V."/>
            <person name="Clum A."/>
            <person name="Steindorff A."/>
            <person name="Ohm R."/>
            <person name="Martin F."/>
            <person name="Silar P."/>
            <person name="Natvig D."/>
            <person name="Lalanne C."/>
            <person name="Gautier V."/>
            <person name="Ament-Velasquez S.L."/>
            <person name="Kruys A."/>
            <person name="Hutchinson M.I."/>
            <person name="Powell A.J."/>
            <person name="Barry K."/>
            <person name="Miller A.N."/>
            <person name="Grigoriev I.V."/>
            <person name="Debuchy R."/>
            <person name="Gladieux P."/>
            <person name="Thoren M.H."/>
            <person name="Johannesson H."/>
        </authorList>
    </citation>
    <scope>NUCLEOTIDE SEQUENCE</scope>
    <source>
        <strain evidence="4">CBS 540.89</strain>
    </source>
</reference>
<dbReference type="Proteomes" id="UP001172159">
    <property type="component" value="Unassembled WGS sequence"/>
</dbReference>
<feature type="region of interest" description="Disordered" evidence="3">
    <location>
        <begin position="21"/>
        <end position="62"/>
    </location>
</feature>
<organism evidence="4 5">
    <name type="scientific">Apiosordaria backusii</name>
    <dbReference type="NCBI Taxonomy" id="314023"/>
    <lineage>
        <taxon>Eukaryota</taxon>
        <taxon>Fungi</taxon>
        <taxon>Dikarya</taxon>
        <taxon>Ascomycota</taxon>
        <taxon>Pezizomycotina</taxon>
        <taxon>Sordariomycetes</taxon>
        <taxon>Sordariomycetidae</taxon>
        <taxon>Sordariales</taxon>
        <taxon>Lasiosphaeriaceae</taxon>
        <taxon>Apiosordaria</taxon>
    </lineage>
</organism>
<evidence type="ECO:0000313" key="5">
    <source>
        <dbReference type="Proteomes" id="UP001172159"/>
    </source>
</evidence>
<evidence type="ECO:0008006" key="6">
    <source>
        <dbReference type="Google" id="ProtNLM"/>
    </source>
</evidence>
<feature type="repeat" description="PPR" evidence="2">
    <location>
        <begin position="745"/>
        <end position="779"/>
    </location>
</feature>
<dbReference type="PROSITE" id="PS51375">
    <property type="entry name" value="PPR"/>
    <property type="match status" value="2"/>
</dbReference>
<dbReference type="Pfam" id="PF13812">
    <property type="entry name" value="PPR_3"/>
    <property type="match status" value="2"/>
</dbReference>